<dbReference type="InterPro" id="IPR007197">
    <property type="entry name" value="rSAM"/>
</dbReference>
<evidence type="ECO:0000256" key="4">
    <source>
        <dbReference type="ARBA" id="ARBA00023014"/>
    </source>
</evidence>
<proteinExistence type="predicted"/>
<dbReference type="Pfam" id="PF04055">
    <property type="entry name" value="Radical_SAM"/>
    <property type="match status" value="1"/>
</dbReference>
<accession>A0A1H8AUI7</accession>
<dbReference type="Proteomes" id="UP000199695">
    <property type="component" value="Unassembled WGS sequence"/>
</dbReference>
<dbReference type="PANTHER" id="PTHR11228">
    <property type="entry name" value="RADICAL SAM DOMAIN PROTEIN"/>
    <property type="match status" value="1"/>
</dbReference>
<evidence type="ECO:0000256" key="2">
    <source>
        <dbReference type="ARBA" id="ARBA00022723"/>
    </source>
</evidence>
<dbReference type="STRING" id="1173111.SAMN05444955_101319"/>
<dbReference type="PROSITE" id="PS51918">
    <property type="entry name" value="RADICAL_SAM"/>
    <property type="match status" value="1"/>
</dbReference>
<dbReference type="GO" id="GO:0046872">
    <property type="term" value="F:metal ion binding"/>
    <property type="evidence" value="ECO:0007669"/>
    <property type="project" value="UniProtKB-KW"/>
</dbReference>
<dbReference type="AlphaFoldDB" id="A0A1H8AUI7"/>
<keyword evidence="2" id="KW-0479">Metal-binding</keyword>
<dbReference type="InterPro" id="IPR058240">
    <property type="entry name" value="rSAM_sf"/>
</dbReference>
<dbReference type="InterPro" id="IPR013785">
    <property type="entry name" value="Aldolase_TIM"/>
</dbReference>
<dbReference type="SUPFAM" id="SSF102114">
    <property type="entry name" value="Radical SAM enzymes"/>
    <property type="match status" value="1"/>
</dbReference>
<evidence type="ECO:0000256" key="3">
    <source>
        <dbReference type="ARBA" id="ARBA00023004"/>
    </source>
</evidence>
<gene>
    <name evidence="6" type="ORF">SAMN05444955_101319</name>
</gene>
<dbReference type="CDD" id="cd01335">
    <property type="entry name" value="Radical_SAM"/>
    <property type="match status" value="1"/>
</dbReference>
<dbReference type="Gene3D" id="3.20.20.70">
    <property type="entry name" value="Aldolase class I"/>
    <property type="match status" value="1"/>
</dbReference>
<dbReference type="SFLD" id="SFLDG01067">
    <property type="entry name" value="SPASM/twitch_domain_containing"/>
    <property type="match status" value="1"/>
</dbReference>
<dbReference type="EMBL" id="FOCQ01000001">
    <property type="protein sequence ID" value="SEM73468.1"/>
    <property type="molecule type" value="Genomic_DNA"/>
</dbReference>
<organism evidence="6 7">
    <name type="scientific">Lihuaxuella thermophila</name>
    <dbReference type="NCBI Taxonomy" id="1173111"/>
    <lineage>
        <taxon>Bacteria</taxon>
        <taxon>Bacillati</taxon>
        <taxon>Bacillota</taxon>
        <taxon>Bacilli</taxon>
        <taxon>Bacillales</taxon>
        <taxon>Thermoactinomycetaceae</taxon>
        <taxon>Lihuaxuella</taxon>
    </lineage>
</organism>
<evidence type="ECO:0000313" key="7">
    <source>
        <dbReference type="Proteomes" id="UP000199695"/>
    </source>
</evidence>
<dbReference type="InterPro" id="IPR050377">
    <property type="entry name" value="Radical_SAM_PqqE_MftC-like"/>
</dbReference>
<keyword evidence="7" id="KW-1185">Reference proteome</keyword>
<evidence type="ECO:0000313" key="6">
    <source>
        <dbReference type="EMBL" id="SEM73468.1"/>
    </source>
</evidence>
<keyword evidence="4" id="KW-0411">Iron-sulfur</keyword>
<evidence type="ECO:0000259" key="5">
    <source>
        <dbReference type="PROSITE" id="PS51918"/>
    </source>
</evidence>
<keyword evidence="3" id="KW-0408">Iron</keyword>
<dbReference type="GO" id="GO:0003824">
    <property type="term" value="F:catalytic activity"/>
    <property type="evidence" value="ECO:0007669"/>
    <property type="project" value="InterPro"/>
</dbReference>
<name>A0A1H8AUI7_9BACL</name>
<dbReference type="PANTHER" id="PTHR11228:SF7">
    <property type="entry name" value="PQQA PEPTIDE CYCLASE"/>
    <property type="match status" value="1"/>
</dbReference>
<reference evidence="6 7" key="1">
    <citation type="submission" date="2016-10" db="EMBL/GenBank/DDBJ databases">
        <authorList>
            <person name="de Groot N.N."/>
        </authorList>
    </citation>
    <scope>NUCLEOTIDE SEQUENCE [LARGE SCALE GENOMIC DNA]</scope>
    <source>
        <strain evidence="6 7">DSM 46701</strain>
    </source>
</reference>
<sequence>MKVYVEKNNSLRVKIIDLCGMTCTFCHNEGTPVVVDNLDRKAGEWTAEGKSGRVSIYTATNGVRFLPGMVIPDEEFTHSLNLLRDSLGLNELHLTGGEPTLHPQLTEIIQTARAYGFKVCMTSNGENGERVLSNCVKAGLDRVNFSIFGTTAEELAQVQHEKFRNQQLAERKINALRQSIRVAISNGIKVNANIVVPDYSHAPRVRRLLEEYSSKLSVRLLNSLEKGQSSIDAIYRILDDLKAIPIARYVTAGVSGCRTAYQLPSGRIIYFKQIRPVRLPKTCANCRFNNDTDCQEGYYGVRLYRNRNGGYLIGICIRRMDLCMPVENFVISHYRDEIVDFCQMEYDQLTKNPGGNEYDD</sequence>
<protein>
    <submittedName>
        <fullName evidence="6">Cyclic pyranopterin phosphate synthase</fullName>
    </submittedName>
</protein>
<feature type="domain" description="Radical SAM core" evidence="5">
    <location>
        <begin position="3"/>
        <end position="255"/>
    </location>
</feature>
<keyword evidence="1" id="KW-0949">S-adenosyl-L-methionine</keyword>
<evidence type="ECO:0000256" key="1">
    <source>
        <dbReference type="ARBA" id="ARBA00022691"/>
    </source>
</evidence>
<dbReference type="RefSeq" id="WP_089964601.1">
    <property type="nucleotide sequence ID" value="NZ_FOCQ01000001.1"/>
</dbReference>
<dbReference type="OrthoDB" id="9808591at2"/>
<dbReference type="GO" id="GO:0051536">
    <property type="term" value="F:iron-sulfur cluster binding"/>
    <property type="evidence" value="ECO:0007669"/>
    <property type="project" value="UniProtKB-KW"/>
</dbReference>
<dbReference type="SFLD" id="SFLDS00029">
    <property type="entry name" value="Radical_SAM"/>
    <property type="match status" value="1"/>
</dbReference>